<dbReference type="Pfam" id="PF03845">
    <property type="entry name" value="Spore_permease"/>
    <property type="match status" value="1"/>
</dbReference>
<evidence type="ECO:0000313" key="10">
    <source>
        <dbReference type="Proteomes" id="UP000588491"/>
    </source>
</evidence>
<comment type="subcellular location">
    <subcellularLocation>
        <location evidence="1">Membrane</location>
        <topology evidence="1">Multi-pass membrane protein</topology>
    </subcellularLocation>
</comment>
<gene>
    <name evidence="9" type="ORF">HHU08_04015</name>
</gene>
<evidence type="ECO:0000313" key="9">
    <source>
        <dbReference type="EMBL" id="NMO76178.1"/>
    </source>
</evidence>
<keyword evidence="6 8" id="KW-1133">Transmembrane helix</keyword>
<accession>A0A7Y0K5I6</accession>
<evidence type="ECO:0000256" key="8">
    <source>
        <dbReference type="SAM" id="Phobius"/>
    </source>
</evidence>
<comment type="caution">
    <text evidence="9">The sequence shown here is derived from an EMBL/GenBank/DDBJ whole genome shotgun (WGS) entry which is preliminary data.</text>
</comment>
<dbReference type="PANTHER" id="PTHR34975:SF2">
    <property type="entry name" value="SPORE GERMINATION PROTEIN A2"/>
    <property type="match status" value="1"/>
</dbReference>
<evidence type="ECO:0000256" key="5">
    <source>
        <dbReference type="ARBA" id="ARBA00022692"/>
    </source>
</evidence>
<dbReference type="GO" id="GO:0016020">
    <property type="term" value="C:membrane"/>
    <property type="evidence" value="ECO:0007669"/>
    <property type="project" value="UniProtKB-SubCell"/>
</dbReference>
<evidence type="ECO:0000256" key="2">
    <source>
        <dbReference type="ARBA" id="ARBA00007998"/>
    </source>
</evidence>
<name>A0A7Y0K5I6_9BACI</name>
<feature type="transmembrane region" description="Helical" evidence="8">
    <location>
        <begin position="216"/>
        <end position="239"/>
    </location>
</feature>
<dbReference type="Gene3D" id="1.20.1740.10">
    <property type="entry name" value="Amino acid/polyamine transporter I"/>
    <property type="match status" value="1"/>
</dbReference>
<proteinExistence type="inferred from homology"/>
<evidence type="ECO:0000256" key="3">
    <source>
        <dbReference type="ARBA" id="ARBA00022448"/>
    </source>
</evidence>
<dbReference type="AlphaFoldDB" id="A0A7Y0K5I6"/>
<keyword evidence="3" id="KW-0813">Transport</keyword>
<dbReference type="EMBL" id="JABBPK010000001">
    <property type="protein sequence ID" value="NMO76178.1"/>
    <property type="molecule type" value="Genomic_DNA"/>
</dbReference>
<keyword evidence="5 8" id="KW-0812">Transmembrane</keyword>
<feature type="transmembrane region" description="Helical" evidence="8">
    <location>
        <begin position="12"/>
        <end position="30"/>
    </location>
</feature>
<dbReference type="PANTHER" id="PTHR34975">
    <property type="entry name" value="SPORE GERMINATION PROTEIN A2"/>
    <property type="match status" value="1"/>
</dbReference>
<feature type="transmembrane region" description="Helical" evidence="8">
    <location>
        <begin position="104"/>
        <end position="131"/>
    </location>
</feature>
<feature type="transmembrane region" description="Helical" evidence="8">
    <location>
        <begin position="301"/>
        <end position="325"/>
    </location>
</feature>
<keyword evidence="4" id="KW-0309">Germination</keyword>
<comment type="similarity">
    <text evidence="2">Belongs to the amino acid-polyamine-organocation (APC) superfamily. Spore germination protein (SGP) (TC 2.A.3.9) family.</text>
</comment>
<dbReference type="NCBIfam" id="TIGR00912">
    <property type="entry name" value="2A0309"/>
    <property type="match status" value="1"/>
</dbReference>
<feature type="transmembrane region" description="Helical" evidence="8">
    <location>
        <begin position="36"/>
        <end position="61"/>
    </location>
</feature>
<dbReference type="GO" id="GO:0009847">
    <property type="term" value="P:spore germination"/>
    <property type="evidence" value="ECO:0007669"/>
    <property type="project" value="InterPro"/>
</dbReference>
<protein>
    <submittedName>
        <fullName evidence="9">Endospore germination permease</fullName>
    </submittedName>
</protein>
<feature type="transmembrane region" description="Helical" evidence="8">
    <location>
        <begin position="73"/>
        <end position="92"/>
    </location>
</feature>
<dbReference type="InterPro" id="IPR004761">
    <property type="entry name" value="Spore_GerAB"/>
</dbReference>
<feature type="transmembrane region" description="Helical" evidence="8">
    <location>
        <begin position="337"/>
        <end position="357"/>
    </location>
</feature>
<evidence type="ECO:0000256" key="4">
    <source>
        <dbReference type="ARBA" id="ARBA00022544"/>
    </source>
</evidence>
<sequence>MLKENISLTQLAAVVFNFHIGSTIVIGLGLKAKEDAWIALLIALGLGIIITMFFIFMISLAPGKNLFEMFEYCFNRPIAKGLSIVYAVYFFYYGCRIIRDFGELIASTVLPLTPIEVSTIILVLVMGYILYMGLEVLARTAEIFTPYAFVFIMLLFIFLYAGGNLDFSNIRPVLAGGFKPIWSAIFPYEIVRPYGQLLVLTYIVSSVSNAKYSKRIIIYSVLISSLLLLLSSLMIILSLGHDIGLRSNFPLLSAARLVSIGNFLQRIDAIVVFCMMLGTLVKSCIYIYGGLKALEYVFNQTFRYFAIPMVCIVGVFTTLIARNYTDHLNEGLQSNPFLLHIPLQFGLPVLMVFIMLIKHRNKTSSKKKMTSKYTEQGS</sequence>
<keyword evidence="10" id="KW-1185">Reference proteome</keyword>
<dbReference type="RefSeq" id="WP_169187852.1">
    <property type="nucleotide sequence ID" value="NZ_JABBPK010000001.1"/>
</dbReference>
<evidence type="ECO:0000256" key="1">
    <source>
        <dbReference type="ARBA" id="ARBA00004141"/>
    </source>
</evidence>
<feature type="transmembrane region" description="Helical" evidence="8">
    <location>
        <begin position="269"/>
        <end position="289"/>
    </location>
</feature>
<organism evidence="9 10">
    <name type="scientific">Niallia alba</name>
    <dbReference type="NCBI Taxonomy" id="2729105"/>
    <lineage>
        <taxon>Bacteria</taxon>
        <taxon>Bacillati</taxon>
        <taxon>Bacillota</taxon>
        <taxon>Bacilli</taxon>
        <taxon>Bacillales</taxon>
        <taxon>Bacillaceae</taxon>
        <taxon>Niallia</taxon>
    </lineage>
</organism>
<evidence type="ECO:0000256" key="6">
    <source>
        <dbReference type="ARBA" id="ARBA00022989"/>
    </source>
</evidence>
<keyword evidence="7 8" id="KW-0472">Membrane</keyword>
<reference evidence="9 10" key="1">
    <citation type="submission" date="2020-04" db="EMBL/GenBank/DDBJ databases">
        <title>Bacillus sp. UniB3 isolated from commercial digestive syrup.</title>
        <authorList>
            <person name="Thorat V."/>
            <person name="Kirdat K."/>
            <person name="Tiwarekar B."/>
            <person name="Yadav A."/>
        </authorList>
    </citation>
    <scope>NUCLEOTIDE SEQUENCE [LARGE SCALE GENOMIC DNA]</scope>
    <source>
        <strain evidence="9 10">UniB3</strain>
    </source>
</reference>
<feature type="transmembrane region" description="Helical" evidence="8">
    <location>
        <begin position="143"/>
        <end position="161"/>
    </location>
</feature>
<evidence type="ECO:0000256" key="7">
    <source>
        <dbReference type="ARBA" id="ARBA00023136"/>
    </source>
</evidence>
<dbReference type="Proteomes" id="UP000588491">
    <property type="component" value="Unassembled WGS sequence"/>
</dbReference>